<dbReference type="Gene3D" id="3.40.50.1820">
    <property type="entry name" value="alpha/beta hydrolase"/>
    <property type="match status" value="2"/>
</dbReference>
<dbReference type="GO" id="GO:0006508">
    <property type="term" value="P:proteolysis"/>
    <property type="evidence" value="ECO:0007669"/>
    <property type="project" value="InterPro"/>
</dbReference>
<dbReference type="GO" id="GO:0008236">
    <property type="term" value="F:serine-type peptidase activity"/>
    <property type="evidence" value="ECO:0007669"/>
    <property type="project" value="InterPro"/>
</dbReference>
<dbReference type="InterPro" id="IPR019328">
    <property type="entry name" value="PIGH-H_dom"/>
</dbReference>
<keyword evidence="4" id="KW-1185">Reference proteome</keyword>
<dbReference type="PANTHER" id="PTHR43056">
    <property type="entry name" value="PEPTIDASE S9 PROLYL OLIGOPEPTIDASE"/>
    <property type="match status" value="1"/>
</dbReference>
<dbReference type="Proteomes" id="UP000246740">
    <property type="component" value="Unassembled WGS sequence"/>
</dbReference>
<reference evidence="3 4" key="1">
    <citation type="journal article" date="2018" name="Mol. Biol. Evol.">
        <title>Broad Genomic Sampling Reveals a Smut Pathogenic Ancestry of the Fungal Clade Ustilaginomycotina.</title>
        <authorList>
            <person name="Kijpornyongpan T."/>
            <person name="Mondo S.J."/>
            <person name="Barry K."/>
            <person name="Sandor L."/>
            <person name="Lee J."/>
            <person name="Lipzen A."/>
            <person name="Pangilinan J."/>
            <person name="LaButti K."/>
            <person name="Hainaut M."/>
            <person name="Henrissat B."/>
            <person name="Grigoriev I.V."/>
            <person name="Spatafora J.W."/>
            <person name="Aime M.C."/>
        </authorList>
    </citation>
    <scope>NUCLEOTIDE SEQUENCE [LARGE SCALE GENOMIC DNA]</scope>
    <source>
        <strain evidence="3 4">MCA 3645</strain>
    </source>
</reference>
<dbReference type="InParanoid" id="A0A317XR02"/>
<feature type="domain" description="Peptidase S9 prolyl oligopeptidase catalytic" evidence="1">
    <location>
        <begin position="838"/>
        <end position="993"/>
    </location>
</feature>
<dbReference type="EMBL" id="KZ819192">
    <property type="protein sequence ID" value="PWZ00725.1"/>
    <property type="molecule type" value="Genomic_DNA"/>
</dbReference>
<dbReference type="InterPro" id="IPR029058">
    <property type="entry name" value="AB_hydrolase_fold"/>
</dbReference>
<dbReference type="InterPro" id="IPR050585">
    <property type="entry name" value="Xaa-Pro_dipeptidyl-ppase/CocE"/>
</dbReference>
<dbReference type="PANTHER" id="PTHR43056:SF5">
    <property type="entry name" value="PEPTIDASE S9 PROLYL OLIGOPEPTIDASE CATALYTIC DOMAIN-CONTAINING PROTEIN"/>
    <property type="match status" value="1"/>
</dbReference>
<dbReference type="SUPFAM" id="SSF53474">
    <property type="entry name" value="alpha/beta-Hydrolases"/>
    <property type="match status" value="2"/>
</dbReference>
<dbReference type="STRING" id="1882483.A0A317XR02"/>
<sequence length="999" mass="106949">MPMVESKGSRTVAPYGTWSSPISTDLLVQKNLALSEVLVPIPAEGSSETEILWIENRPSEGGRAALMRSETLSSSDAVDLTRGNHNVRTAVHEYGGGSAAFLADGSVLFNDYNPNTFDVLRASTQPDAEPPKVVTPANKLHRFGDFGPHPTDSNLVLAILEDHSNDTPSKVVNSVVLLDLSASPANVRVLLHGNPGGDAKPGSGANPNARDFYTYPRFSPNGKYVCWVSWNHPSMPWWDTELWVAQLDSSDASSPKLVSPASLRVSGTRANTQEVYQAPTWAIPANPEDDASRLFFTNDSTGYLNLYSVTVSSVSSKALKLTPAAPVLPEPLPNDFSGPCWTLNNSTYVPLGPDMLVVSYTTGARDSLGLVNLRRPRLIPLSSPFVSCSQLRRLSSTSFALLASQVDQPTALVKVDLRGLASSNYVVQPSNITLIKQSSTLISDGTLDRSIISAAKEIEFPTTLPDGKPAVAHAIIFPPTNPDFVAPSGTAPPCIFTIHGGPTSSAGMTLSLQTQFWTSRGFMVCAVNYGGSTGYGREYMERLTGQWGVVDVNDCVAAAQFLGSSASLDPRPFSSLSVEEQAKVRHLIQRETKDNGALQDEKLPGGGVKVTLRSTEPSWTWTDALVGGASVALAFAAATRLPGLLLDQRHCISNTFSLDRTSDVARSAVGATGAAVALLPFVLSKAGSVISEAVSVLPGLGVQLTTTRGLRFPTKCLKLTQSNRLIPRDRILDLYVAEGFKLFSVIDYLALAVSVGIHTPAGKISDVEHANADTGSKGATIERLFPNLVPRLSAVQRAYRTLYPALQDFGADSTGVEGKRGESGSFGSTLSSSSTQAASLADPSSMLISGGSSGGFTVLCALCFHPTVFGGGVSRYGISSLVSLAAESHKFENRYPLQLIGGTPESVPDIYHDRSPINFVSDIEKPILLLQGSDDKIVPPNQAEEMVRQLEHKGAKKEKDFDYVLYPGEGHGFRQAKNIQDSIEKELAWYLENCLHLKK</sequence>
<feature type="domain" description="Peptidase S9 prolyl oligopeptidase catalytic" evidence="1">
    <location>
        <begin position="510"/>
        <end position="569"/>
    </location>
</feature>
<dbReference type="AlphaFoldDB" id="A0A317XR02"/>
<dbReference type="Pfam" id="PF00326">
    <property type="entry name" value="Peptidase_S9"/>
    <property type="match status" value="2"/>
</dbReference>
<evidence type="ECO:0000313" key="4">
    <source>
        <dbReference type="Proteomes" id="UP000246740"/>
    </source>
</evidence>
<evidence type="ECO:0000259" key="1">
    <source>
        <dbReference type="Pfam" id="PF00326"/>
    </source>
</evidence>
<dbReference type="InterPro" id="IPR001375">
    <property type="entry name" value="Peptidase_S9_cat"/>
</dbReference>
<feature type="domain" description="Phosphatidylinositol N-acetylglucosaminyltransferase subunit H conserved" evidence="2">
    <location>
        <begin position="694"/>
        <end position="753"/>
    </location>
</feature>
<dbReference type="OrthoDB" id="43744at2759"/>
<protein>
    <recommendedName>
        <fullName evidence="5">Dipeptidyl-peptidase V</fullName>
    </recommendedName>
</protein>
<evidence type="ECO:0000259" key="2">
    <source>
        <dbReference type="Pfam" id="PF10181"/>
    </source>
</evidence>
<dbReference type="Pfam" id="PF10181">
    <property type="entry name" value="PIG-H"/>
    <property type="match status" value="1"/>
</dbReference>
<gene>
    <name evidence="3" type="ORF">BCV70DRAFT_226552</name>
</gene>
<organism evidence="3 4">
    <name type="scientific">Testicularia cyperi</name>
    <dbReference type="NCBI Taxonomy" id="1882483"/>
    <lineage>
        <taxon>Eukaryota</taxon>
        <taxon>Fungi</taxon>
        <taxon>Dikarya</taxon>
        <taxon>Basidiomycota</taxon>
        <taxon>Ustilaginomycotina</taxon>
        <taxon>Ustilaginomycetes</taxon>
        <taxon>Ustilaginales</taxon>
        <taxon>Anthracoideaceae</taxon>
        <taxon>Testicularia</taxon>
    </lineage>
</organism>
<evidence type="ECO:0008006" key="5">
    <source>
        <dbReference type="Google" id="ProtNLM"/>
    </source>
</evidence>
<dbReference type="SUPFAM" id="SSF69322">
    <property type="entry name" value="Tricorn protease domain 2"/>
    <property type="match status" value="1"/>
</dbReference>
<accession>A0A317XR02</accession>
<proteinExistence type="predicted"/>
<name>A0A317XR02_9BASI</name>
<evidence type="ECO:0000313" key="3">
    <source>
        <dbReference type="EMBL" id="PWZ00725.1"/>
    </source>
</evidence>